<evidence type="ECO:0000259" key="2">
    <source>
        <dbReference type="SMART" id="SM00943"/>
    </source>
</evidence>
<evidence type="ECO:0000313" key="4">
    <source>
        <dbReference type="Proteomes" id="UP000004778"/>
    </source>
</evidence>
<dbReference type="HOGENOM" id="CLU_057861_0_0_11"/>
<dbReference type="AlphaFoldDB" id="C0W525"/>
<comment type="caution">
    <text evidence="3">The sequence shown here is derived from an EMBL/GenBank/DDBJ whole genome shotgun (WGS) entry which is preliminary data.</text>
</comment>
<dbReference type="Proteomes" id="UP000004778">
    <property type="component" value="Unassembled WGS sequence"/>
</dbReference>
<protein>
    <submittedName>
        <fullName evidence="3">Bifunctional DNA primase/polymerase domain protein</fullName>
    </submittedName>
</protein>
<proteinExistence type="predicted"/>
<dbReference type="RefSeq" id="WP_006547936.1">
    <property type="nucleotide sequence ID" value="NZ_DS999574.1"/>
</dbReference>
<accession>C0W525</accession>
<dbReference type="OrthoDB" id="3218228at2"/>
<dbReference type="EMBL" id="ACFH01000061">
    <property type="protein sequence ID" value="EEH66182.1"/>
    <property type="molecule type" value="Genomic_DNA"/>
</dbReference>
<feature type="domain" description="DNA primase/polymerase bifunctional N-terminal" evidence="2">
    <location>
        <begin position="9"/>
        <end position="176"/>
    </location>
</feature>
<evidence type="ECO:0000256" key="1">
    <source>
        <dbReference type="SAM" id="MobiDB-lite"/>
    </source>
</evidence>
<keyword evidence="4" id="KW-1185">Reference proteome</keyword>
<dbReference type="SUPFAM" id="SSF56747">
    <property type="entry name" value="Prim-pol domain"/>
    <property type="match status" value="1"/>
</dbReference>
<name>C0W525_9ACTO</name>
<dbReference type="SMART" id="SM00943">
    <property type="entry name" value="Prim-Pol"/>
    <property type="match status" value="1"/>
</dbReference>
<sequence>MSQSLREAATAYAVAGWQVLPCHPAGDRAKSPMLTHGFKDASTSPEAVAAWWEQWPTALIGLVVPPGAVVVDIDPRNLEEGSNPSTVLDDLTGPLPDTLTSWSGRGDGGRHLWFAAPALPEGRRWRNPAPGVDVKSPGRGYVIAPPSPHPATGQPYRWQDTATGYARLPLPALSALAPSDGQEGPQQPRRGPFALPWQPGTPAPPVGRGGNLEARRLAGMIRTLSTTRQGERNNTLNNYAYAVAREFDPANVEAALERLAQAAYTAGLTEPGVSNTIRSAKDGAKGRTKP</sequence>
<gene>
    <name evidence="3" type="ORF">HMPREF0058_0969</name>
</gene>
<reference evidence="3 4" key="1">
    <citation type="submission" date="2009-01" db="EMBL/GenBank/DDBJ databases">
        <authorList>
            <person name="Qin X."/>
            <person name="Bachman B."/>
            <person name="Battles P."/>
            <person name="Bell A."/>
            <person name="Bess C."/>
            <person name="Bickham C."/>
            <person name="Chaboub L."/>
            <person name="Chen D."/>
            <person name="Coyle M."/>
            <person name="Deiros D.R."/>
            <person name="Dinh H."/>
            <person name="Forbes L."/>
            <person name="Fowler G."/>
            <person name="Francisco L."/>
            <person name="Fu Q."/>
            <person name="Gubbala S."/>
            <person name="Hale W."/>
            <person name="Han Y."/>
            <person name="Hemphill L."/>
            <person name="Highlander S.K."/>
            <person name="Hirani K."/>
            <person name="Hogues M."/>
            <person name="Jackson L."/>
            <person name="Jakkamsetti A."/>
            <person name="Javaid M."/>
            <person name="Jiang H."/>
            <person name="Korchina V."/>
            <person name="Kovar C."/>
            <person name="Lara F."/>
            <person name="Lee S."/>
            <person name="Mata R."/>
            <person name="Mathew T."/>
            <person name="Moen C."/>
            <person name="Morales K."/>
            <person name="Munidasa M."/>
            <person name="Nazareth L."/>
            <person name="Ngo R."/>
            <person name="Nguyen L."/>
            <person name="Okwuonu G."/>
            <person name="Ongeri F."/>
            <person name="Patil S."/>
            <person name="Petrosino J."/>
            <person name="Pham C."/>
            <person name="Pham P."/>
            <person name="Pu L.-L."/>
            <person name="Puazo M."/>
            <person name="Raj R."/>
            <person name="Reid J."/>
            <person name="Rouhana J."/>
            <person name="Saada N."/>
            <person name="Shang Y."/>
            <person name="Simmons D."/>
            <person name="Thornton R."/>
            <person name="Warren J."/>
            <person name="Weissenberger G."/>
            <person name="Zhang J."/>
            <person name="Zhang L."/>
            <person name="Zhou C."/>
            <person name="Zhu D."/>
            <person name="Muzny D."/>
            <person name="Worley K."/>
            <person name="Gibbs R."/>
        </authorList>
    </citation>
    <scope>NUCLEOTIDE SEQUENCE [LARGE SCALE GENOMIC DNA]</scope>
    <source>
        <strain evidence="3 4">DSM 15434</strain>
    </source>
</reference>
<dbReference type="CDD" id="cd04859">
    <property type="entry name" value="Prim_Pol"/>
    <property type="match status" value="1"/>
</dbReference>
<organism evidence="3 4">
    <name type="scientific">Actinomyces urogenitalis DSM 15434</name>
    <dbReference type="NCBI Taxonomy" id="525246"/>
    <lineage>
        <taxon>Bacteria</taxon>
        <taxon>Bacillati</taxon>
        <taxon>Actinomycetota</taxon>
        <taxon>Actinomycetes</taxon>
        <taxon>Actinomycetales</taxon>
        <taxon>Actinomycetaceae</taxon>
        <taxon>Actinomyces</taxon>
    </lineage>
</organism>
<feature type="region of interest" description="Disordered" evidence="1">
    <location>
        <begin position="175"/>
        <end position="211"/>
    </location>
</feature>
<dbReference type="eggNOG" id="COG3378">
    <property type="taxonomic scope" value="Bacteria"/>
</dbReference>
<dbReference type="Pfam" id="PF09250">
    <property type="entry name" value="Prim-Pol"/>
    <property type="match status" value="1"/>
</dbReference>
<dbReference type="InterPro" id="IPR015330">
    <property type="entry name" value="DNA_primase/pol_bifunc_N"/>
</dbReference>
<evidence type="ECO:0000313" key="3">
    <source>
        <dbReference type="EMBL" id="EEH66182.1"/>
    </source>
</evidence>